<evidence type="ECO:0000313" key="3">
    <source>
        <dbReference type="Proteomes" id="UP001497602"/>
    </source>
</evidence>
<evidence type="ECO:0000313" key="2">
    <source>
        <dbReference type="EMBL" id="CAL2108081.1"/>
    </source>
</evidence>
<protein>
    <submittedName>
        <fullName evidence="2">Uncharacterized protein</fullName>
    </submittedName>
</protein>
<reference evidence="2 3" key="1">
    <citation type="submission" date="2024-05" db="EMBL/GenBank/DDBJ databases">
        <authorList>
            <person name="Duchaud E."/>
        </authorList>
    </citation>
    <scope>NUCLEOTIDE SEQUENCE [LARGE SCALE GENOMIC DNA]</scope>
    <source>
        <strain evidence="2">Ena-SAMPLE-TAB-13-05-2024-13:56:06:370-140305</strain>
    </source>
</reference>
<accession>A0ABM9PQL8</accession>
<sequence>MDKRITLFLIFFLVLEFSNAQCAMCKAVVEGGNETMAEGVNNGITYLMIFPYILVGVLFYFIYRYKKKNKN</sequence>
<comment type="caution">
    <text evidence="2">The sequence shown here is derived from an EMBL/GenBank/DDBJ whole genome shotgun (WGS) entry which is preliminary data.</text>
</comment>
<proteinExistence type="predicted"/>
<keyword evidence="1" id="KW-1133">Transmembrane helix</keyword>
<keyword evidence="1" id="KW-0812">Transmembrane</keyword>
<evidence type="ECO:0000256" key="1">
    <source>
        <dbReference type="SAM" id="Phobius"/>
    </source>
</evidence>
<feature type="transmembrane region" description="Helical" evidence="1">
    <location>
        <begin position="44"/>
        <end position="63"/>
    </location>
</feature>
<keyword evidence="1" id="KW-0472">Membrane</keyword>
<organism evidence="2 3">
    <name type="scientific">Tenacibaculum vairaonense</name>
    <dbReference type="NCBI Taxonomy" id="3137860"/>
    <lineage>
        <taxon>Bacteria</taxon>
        <taxon>Pseudomonadati</taxon>
        <taxon>Bacteroidota</taxon>
        <taxon>Flavobacteriia</taxon>
        <taxon>Flavobacteriales</taxon>
        <taxon>Flavobacteriaceae</taxon>
        <taxon>Tenacibaculum</taxon>
    </lineage>
</organism>
<dbReference type="Proteomes" id="UP001497602">
    <property type="component" value="Unassembled WGS sequence"/>
</dbReference>
<keyword evidence="3" id="KW-1185">Reference proteome</keyword>
<dbReference type="RefSeq" id="WP_348703493.1">
    <property type="nucleotide sequence ID" value="NZ_CAXIYA010000011.1"/>
</dbReference>
<name>A0ABM9PQL8_9FLAO</name>
<gene>
    <name evidence="2" type="ORF">T190115A13A_60076</name>
</gene>
<dbReference type="EMBL" id="CAXJRC010000043">
    <property type="protein sequence ID" value="CAL2108081.1"/>
    <property type="molecule type" value="Genomic_DNA"/>
</dbReference>